<organism evidence="3 4">
    <name type="scientific">Crucibulum laeve</name>
    <dbReference type="NCBI Taxonomy" id="68775"/>
    <lineage>
        <taxon>Eukaryota</taxon>
        <taxon>Fungi</taxon>
        <taxon>Dikarya</taxon>
        <taxon>Basidiomycota</taxon>
        <taxon>Agaricomycotina</taxon>
        <taxon>Agaricomycetes</taxon>
        <taxon>Agaricomycetidae</taxon>
        <taxon>Agaricales</taxon>
        <taxon>Agaricineae</taxon>
        <taxon>Nidulariaceae</taxon>
        <taxon>Crucibulum</taxon>
    </lineage>
</organism>
<dbReference type="PROSITE" id="PS00675">
    <property type="entry name" value="SIGMA54_INTERACT_1"/>
    <property type="match status" value="1"/>
</dbReference>
<feature type="region of interest" description="Disordered" evidence="1">
    <location>
        <begin position="343"/>
        <end position="381"/>
    </location>
</feature>
<dbReference type="GO" id="GO:0005525">
    <property type="term" value="F:GTP binding"/>
    <property type="evidence" value="ECO:0007669"/>
    <property type="project" value="InterPro"/>
</dbReference>
<accession>A0A5C3M492</accession>
<dbReference type="OrthoDB" id="8954335at2759"/>
<dbReference type="Proteomes" id="UP000308652">
    <property type="component" value="Unassembled WGS sequence"/>
</dbReference>
<name>A0A5C3M492_9AGAR</name>
<reference evidence="3 4" key="1">
    <citation type="journal article" date="2019" name="Nat. Ecol. Evol.">
        <title>Megaphylogeny resolves global patterns of mushroom evolution.</title>
        <authorList>
            <person name="Varga T."/>
            <person name="Krizsan K."/>
            <person name="Foldi C."/>
            <person name="Dima B."/>
            <person name="Sanchez-Garcia M."/>
            <person name="Sanchez-Ramirez S."/>
            <person name="Szollosi G.J."/>
            <person name="Szarkandi J.G."/>
            <person name="Papp V."/>
            <person name="Albert L."/>
            <person name="Andreopoulos W."/>
            <person name="Angelini C."/>
            <person name="Antonin V."/>
            <person name="Barry K.W."/>
            <person name="Bougher N.L."/>
            <person name="Buchanan P."/>
            <person name="Buyck B."/>
            <person name="Bense V."/>
            <person name="Catcheside P."/>
            <person name="Chovatia M."/>
            <person name="Cooper J."/>
            <person name="Damon W."/>
            <person name="Desjardin D."/>
            <person name="Finy P."/>
            <person name="Geml J."/>
            <person name="Haridas S."/>
            <person name="Hughes K."/>
            <person name="Justo A."/>
            <person name="Karasinski D."/>
            <person name="Kautmanova I."/>
            <person name="Kiss B."/>
            <person name="Kocsube S."/>
            <person name="Kotiranta H."/>
            <person name="LaButti K.M."/>
            <person name="Lechner B.E."/>
            <person name="Liimatainen K."/>
            <person name="Lipzen A."/>
            <person name="Lukacs Z."/>
            <person name="Mihaltcheva S."/>
            <person name="Morgado L.N."/>
            <person name="Niskanen T."/>
            <person name="Noordeloos M.E."/>
            <person name="Ohm R.A."/>
            <person name="Ortiz-Santana B."/>
            <person name="Ovrebo C."/>
            <person name="Racz N."/>
            <person name="Riley R."/>
            <person name="Savchenko A."/>
            <person name="Shiryaev A."/>
            <person name="Soop K."/>
            <person name="Spirin V."/>
            <person name="Szebenyi C."/>
            <person name="Tomsovsky M."/>
            <person name="Tulloss R.E."/>
            <person name="Uehling J."/>
            <person name="Grigoriev I.V."/>
            <person name="Vagvolgyi C."/>
            <person name="Papp T."/>
            <person name="Martin F.M."/>
            <person name="Miettinen O."/>
            <person name="Hibbett D.S."/>
            <person name="Nagy L.G."/>
        </authorList>
    </citation>
    <scope>NUCLEOTIDE SEQUENCE [LARGE SCALE GENOMIC DNA]</scope>
    <source>
        <strain evidence="3 4">CBS 166.37</strain>
    </source>
</reference>
<dbReference type="AlphaFoldDB" id="A0A5C3M492"/>
<sequence>MNKNPWDDRVYVPTENTRQNVQRGVGNDDQAHGHPARDHDLEYTEDNTRLSHTPPSTTSRPPAYSNARYPEAGTVVSAPPPSHPTTNSRQIAHAPTTSSTTQPTSIIQVPTGGNTARSVVIFGETGTGKSSLINMLAGESLAGVSNQAMGYTFGSSGYLVTIDSERYHLWDTAGLNEGDHGKVRGDTALRNLQELIYNLRHGVSLLVYCIRGSRFRDILKVNYDLFSNIICQSKVPIVIVVTGLENEDPMEGWWEQNAREFDEREIYFAGHACVTTSKGKKTKSGAYMFEDEYELSTTETRELIKKAALEVPWKIDGAEWMEKISEQVEAYYEKYNRRAEVKTTTAAQMKNGARGYPSGGSSRRAGDRRSEESSVSNSEHASGESISVAVTLFNLFRGIFTMGRWSRSQSSVTHR</sequence>
<dbReference type="Pfam" id="PF01926">
    <property type="entry name" value="MMR_HSR1"/>
    <property type="match status" value="1"/>
</dbReference>
<evidence type="ECO:0000313" key="4">
    <source>
        <dbReference type="Proteomes" id="UP000308652"/>
    </source>
</evidence>
<dbReference type="InterPro" id="IPR006073">
    <property type="entry name" value="GTP-bd"/>
</dbReference>
<dbReference type="SUPFAM" id="SSF52540">
    <property type="entry name" value="P-loop containing nucleoside triphosphate hydrolases"/>
    <property type="match status" value="1"/>
</dbReference>
<dbReference type="InterPro" id="IPR027417">
    <property type="entry name" value="P-loop_NTPase"/>
</dbReference>
<feature type="compositionally biased region" description="Basic and acidic residues" evidence="1">
    <location>
        <begin position="29"/>
        <end position="49"/>
    </location>
</feature>
<dbReference type="CDD" id="cd00882">
    <property type="entry name" value="Ras_like_GTPase"/>
    <property type="match status" value="1"/>
</dbReference>
<dbReference type="Gene3D" id="3.40.50.300">
    <property type="entry name" value="P-loop containing nucleotide triphosphate hydrolases"/>
    <property type="match status" value="1"/>
</dbReference>
<feature type="region of interest" description="Disordered" evidence="1">
    <location>
        <begin position="1"/>
        <end position="111"/>
    </location>
</feature>
<protein>
    <recommendedName>
        <fullName evidence="2">G domain-containing protein</fullName>
    </recommendedName>
</protein>
<keyword evidence="4" id="KW-1185">Reference proteome</keyword>
<evidence type="ECO:0000259" key="2">
    <source>
        <dbReference type="Pfam" id="PF01926"/>
    </source>
</evidence>
<evidence type="ECO:0000256" key="1">
    <source>
        <dbReference type="SAM" id="MobiDB-lite"/>
    </source>
</evidence>
<feature type="compositionally biased region" description="Low complexity" evidence="1">
    <location>
        <begin position="50"/>
        <end position="65"/>
    </location>
</feature>
<feature type="compositionally biased region" description="Basic and acidic residues" evidence="1">
    <location>
        <begin position="1"/>
        <end position="10"/>
    </location>
</feature>
<dbReference type="InterPro" id="IPR025662">
    <property type="entry name" value="Sigma_54_int_dom_ATP-bd_1"/>
</dbReference>
<proteinExistence type="predicted"/>
<feature type="compositionally biased region" description="Low complexity" evidence="1">
    <location>
        <begin position="95"/>
        <end position="108"/>
    </location>
</feature>
<dbReference type="STRING" id="68775.A0A5C3M492"/>
<gene>
    <name evidence="3" type="ORF">BDQ12DRAFT_668280</name>
</gene>
<evidence type="ECO:0000313" key="3">
    <source>
        <dbReference type="EMBL" id="TFK35911.1"/>
    </source>
</evidence>
<dbReference type="EMBL" id="ML213618">
    <property type="protein sequence ID" value="TFK35911.1"/>
    <property type="molecule type" value="Genomic_DNA"/>
</dbReference>
<feature type="domain" description="G" evidence="2">
    <location>
        <begin position="119"/>
        <end position="241"/>
    </location>
</feature>